<sequence>MAVLSSCLCCSLLLGTIIAGVFTTMVYLAAFILSLWWIVEAEASGSTEGSGGMVNGSTPPIPVPAYLLCFGYLIVTAASIFMLLGLYKKRDRALLLWVFVMTLFCFPEMGMVAFMAFVHWGSVQQGGVNGETTLAYHNPAFVSSPETPTATLTTSPTSLSSRSEAALHTGPAGGLTVYHHTPQLFYPYPLADQYYSTQSLDRRRAGLLAGPGLVRPPHESRSSLGAESDDLRKYRDVAL</sequence>
<gene>
    <name evidence="3" type="ORF">Hamer_G019746</name>
</gene>
<organism evidence="3 4">
    <name type="scientific">Homarus americanus</name>
    <name type="common">American lobster</name>
    <dbReference type="NCBI Taxonomy" id="6706"/>
    <lineage>
        <taxon>Eukaryota</taxon>
        <taxon>Metazoa</taxon>
        <taxon>Ecdysozoa</taxon>
        <taxon>Arthropoda</taxon>
        <taxon>Crustacea</taxon>
        <taxon>Multicrustacea</taxon>
        <taxon>Malacostraca</taxon>
        <taxon>Eumalacostraca</taxon>
        <taxon>Eucarida</taxon>
        <taxon>Decapoda</taxon>
        <taxon>Pleocyemata</taxon>
        <taxon>Astacidea</taxon>
        <taxon>Nephropoidea</taxon>
        <taxon>Nephropidae</taxon>
        <taxon>Homarus</taxon>
    </lineage>
</organism>
<feature type="compositionally biased region" description="Basic and acidic residues" evidence="1">
    <location>
        <begin position="229"/>
        <end position="239"/>
    </location>
</feature>
<feature type="transmembrane region" description="Helical" evidence="2">
    <location>
        <begin position="12"/>
        <end position="39"/>
    </location>
</feature>
<reference evidence="3" key="1">
    <citation type="journal article" date="2021" name="Sci. Adv.">
        <title>The American lobster genome reveals insights on longevity, neural, and immune adaptations.</title>
        <authorList>
            <person name="Polinski J.M."/>
            <person name="Zimin A.V."/>
            <person name="Clark K.F."/>
            <person name="Kohn A.B."/>
            <person name="Sadowski N."/>
            <person name="Timp W."/>
            <person name="Ptitsyn A."/>
            <person name="Khanna P."/>
            <person name="Romanova D.Y."/>
            <person name="Williams P."/>
            <person name="Greenwood S.J."/>
            <person name="Moroz L.L."/>
            <person name="Walt D.R."/>
            <person name="Bodnar A.G."/>
        </authorList>
    </citation>
    <scope>NUCLEOTIDE SEQUENCE</scope>
    <source>
        <strain evidence="3">GMGI-L3</strain>
    </source>
</reference>
<name>A0A8J5KEX9_HOMAM</name>
<comment type="caution">
    <text evidence="3">The sequence shown here is derived from an EMBL/GenBank/DDBJ whole genome shotgun (WGS) entry which is preliminary data.</text>
</comment>
<keyword evidence="2" id="KW-0812">Transmembrane</keyword>
<feature type="compositionally biased region" description="Low complexity" evidence="1">
    <location>
        <begin position="145"/>
        <end position="166"/>
    </location>
</feature>
<feature type="transmembrane region" description="Helical" evidence="2">
    <location>
        <begin position="65"/>
        <end position="87"/>
    </location>
</feature>
<evidence type="ECO:0000313" key="3">
    <source>
        <dbReference type="EMBL" id="KAG7169930.1"/>
    </source>
</evidence>
<keyword evidence="2" id="KW-1133">Transmembrane helix</keyword>
<evidence type="ECO:0000256" key="2">
    <source>
        <dbReference type="SAM" id="Phobius"/>
    </source>
</evidence>
<feature type="transmembrane region" description="Helical" evidence="2">
    <location>
        <begin position="94"/>
        <end position="120"/>
    </location>
</feature>
<dbReference type="AlphaFoldDB" id="A0A8J5KEX9"/>
<accession>A0A8J5KEX9</accession>
<keyword evidence="2" id="KW-0472">Membrane</keyword>
<keyword evidence="4" id="KW-1185">Reference proteome</keyword>
<proteinExistence type="predicted"/>
<evidence type="ECO:0000256" key="1">
    <source>
        <dbReference type="SAM" id="MobiDB-lite"/>
    </source>
</evidence>
<dbReference type="Proteomes" id="UP000747542">
    <property type="component" value="Unassembled WGS sequence"/>
</dbReference>
<feature type="region of interest" description="Disordered" evidence="1">
    <location>
        <begin position="208"/>
        <end position="239"/>
    </location>
</feature>
<evidence type="ECO:0000313" key="4">
    <source>
        <dbReference type="Proteomes" id="UP000747542"/>
    </source>
</evidence>
<dbReference type="EMBL" id="JAHLQT010014926">
    <property type="protein sequence ID" value="KAG7169930.1"/>
    <property type="molecule type" value="Genomic_DNA"/>
</dbReference>
<feature type="region of interest" description="Disordered" evidence="1">
    <location>
        <begin position="145"/>
        <end position="167"/>
    </location>
</feature>
<protein>
    <submittedName>
        <fullName evidence="3">Uncharacterized protein</fullName>
    </submittedName>
</protein>